<keyword evidence="2" id="KW-0472">Membrane</keyword>
<feature type="non-terminal residue" evidence="3">
    <location>
        <position position="1580"/>
    </location>
</feature>
<feature type="transmembrane region" description="Helical" evidence="2">
    <location>
        <begin position="1385"/>
        <end position="1410"/>
    </location>
</feature>
<keyword evidence="2" id="KW-1133">Transmembrane helix</keyword>
<dbReference type="Proteomes" id="UP000265618">
    <property type="component" value="Unassembled WGS sequence"/>
</dbReference>
<name>A0A9K3GJC0_9EUKA</name>
<evidence type="ECO:0000313" key="4">
    <source>
        <dbReference type="Proteomes" id="UP000265618"/>
    </source>
</evidence>
<accession>A0A9K3GJC0</accession>
<protein>
    <submittedName>
        <fullName evidence="3">Uncharacterized protein</fullName>
    </submittedName>
</protein>
<keyword evidence="2" id="KW-0812">Transmembrane</keyword>
<keyword evidence="4" id="KW-1185">Reference proteome</keyword>
<comment type="caution">
    <text evidence="3">The sequence shown here is derived from an EMBL/GenBank/DDBJ whole genome shotgun (WGS) entry which is preliminary data.</text>
</comment>
<dbReference type="EMBL" id="BDIP01001442">
    <property type="protein sequence ID" value="GIQ84405.1"/>
    <property type="molecule type" value="Genomic_DNA"/>
</dbReference>
<evidence type="ECO:0000256" key="2">
    <source>
        <dbReference type="SAM" id="Phobius"/>
    </source>
</evidence>
<reference evidence="3 4" key="1">
    <citation type="journal article" date="2018" name="PLoS ONE">
        <title>The draft genome of Kipferlia bialata reveals reductive genome evolution in fornicate parasites.</title>
        <authorList>
            <person name="Tanifuji G."/>
            <person name="Takabayashi S."/>
            <person name="Kume K."/>
            <person name="Takagi M."/>
            <person name="Nakayama T."/>
            <person name="Kamikawa R."/>
            <person name="Inagaki Y."/>
            <person name="Hashimoto T."/>
        </authorList>
    </citation>
    <scope>NUCLEOTIDE SEQUENCE [LARGE SCALE GENOMIC DNA]</scope>
    <source>
        <strain evidence="3">NY0173</strain>
    </source>
</reference>
<feature type="region of interest" description="Disordered" evidence="1">
    <location>
        <begin position="1466"/>
        <end position="1501"/>
    </location>
</feature>
<gene>
    <name evidence="3" type="ORF">KIPB_005890</name>
</gene>
<evidence type="ECO:0000313" key="3">
    <source>
        <dbReference type="EMBL" id="GIQ84405.1"/>
    </source>
</evidence>
<sequence length="1580" mass="168227">GETPLGVAIQTTTDGFEIAISWKDTVNPDTDDNPDEEVTGSVTITNWASANPTDATNVVSTLYGHAHRDRDFSHNSIGSLSLEGNRLVCGTETDVYNPIQVFDREAYGDDWYMTGLIYGIAAMSTSKLDGQFADCVGQIGDTILASNSMSDPFDTTSEMYSSDHATGGVYVYQQLQLTDLVVNPSSDTPDGLSADGENYTVSFQLTDMDGDVLDSKILSYMRAYQSTNGGWGSGIAQYDEATKTYTASQTGFNYDGLGEIMIFTQYGVTQDEEPIYTGSVDVFEYLTSRDIEDCNSRLAIHAAIQLLTPDGTNAGEHIAVDGDLLVVSGDNKLTTYELSSTTGLYEKLFEEAIDGTISSLTILAALGSQFLVYAMVPSAAPTTVDAYLCSKGASSWESTRTHSYNHASAGFGDQLVTGGSTIVANSPEKLYYMNPIEATTYAALEFPSEYTATSTAPRIAIGGDVIAMTSGTDSYAYVINITDTEPEWQRLYVSTGTASDVAVKADDSQVAISSVDTVDDRDDITGSITFYEYDENGSNRLPSWHYDETIWGEDVHYYITASDMTEGLLNIEYYGEALVATNPDSSEGAASVFYYTEEDGQSEWTLTYNDLNFMETVGTAYGATMAVNGDYTFVTDTGVNSFDSATQLQSGTSTGGVYVYVQITDELDIENDATITDFTVTDEEGTLVFQLTDGNGAVIETPIVPGQMSVYYYLDGDGESDEGYFTEYTFDTSAFTYTFAITMPSIPGDIDINVLFAAQEHYLFYDDFEYTLELGIEYTTTDLTALSTVDETCAEDTLTFTLFADGVATTTDLSDKMSAVWDDTDETSNVVSYNSLANSYYVAVVAPTTAGEHTLSVKIGSTVLGTDTATVAVVPNVANSAATFVLPGNALLSDGISFDGDFTFSMTPKDGCDATIETAAVDFTICNVNVTPNVCFSGTGFTLSSEDPVSFTSTEFIEVEGPWTYTTFIDGTQIHAATIDIAPTFVTVGTDTVGVSASLSTLTGLPTSTDEAYTASLVINDVYGNPVDQDLSPVITWDGSVVSPTWVTGTKSYLITGSSANIPESYAITVTVNSVEIVSEAVATTYGITTSLDLSVDHTCQTEHVTFTLIKNGATYTTDMSSLLVVGWEYPVTYPITYDSTDSSYSFDPVVSSTPGTHTLTLTLDSDEIAQDVTVYTSGVDVSVSSMSLSAASVLIDETFSVYMNLIDYCSAAMGSTNVDVTVSDGTHTMTETARPGNTYMVDFAFGYEGLYTVTSVAVLADGAYAPKDTSDDVLFTDTIAIGPVVVGDTSLSSVQTAITGLPTSTNEEFTASLVIKDVAGETITTDLSPEVRFNGVVMDSVWVATTTSYTISGTSGKEETTYDVTVSFGSVTLLTAPVTLEATFPWAIVIGGAVLVAIIIAIVVYCTCIRTAKAPAQKKGESDADAKAKAMEGGEALVGGSNPMHAPVCEEVPLPVAPLAPVSTPPVDLLPSNPPEGATHQKCDSAPASQLDDSSDDSSVGFEGEIDCDFHVVVEDDEGNIAQGVDEAGNVVTHKALEDIPVLEAAAEDNTYGEVDDMGFARQPSHLGLLGHQQGQQEQ</sequence>
<evidence type="ECO:0000256" key="1">
    <source>
        <dbReference type="SAM" id="MobiDB-lite"/>
    </source>
</evidence>
<proteinExistence type="predicted"/>
<organism evidence="3 4">
    <name type="scientific">Kipferlia bialata</name>
    <dbReference type="NCBI Taxonomy" id="797122"/>
    <lineage>
        <taxon>Eukaryota</taxon>
        <taxon>Metamonada</taxon>
        <taxon>Carpediemonas-like organisms</taxon>
        <taxon>Kipferlia</taxon>
    </lineage>
</organism>